<feature type="compositionally biased region" description="Polar residues" evidence="1">
    <location>
        <begin position="1"/>
        <end position="22"/>
    </location>
</feature>
<protein>
    <submittedName>
        <fullName evidence="2">Uncharacterized protein</fullName>
    </submittedName>
</protein>
<gene>
    <name evidence="2" type="ORF">PPROV_000644500</name>
</gene>
<reference evidence="2" key="1">
    <citation type="submission" date="2020-10" db="EMBL/GenBank/DDBJ databases">
        <title>Unveiling of a novel bifunctional photoreceptor, Dualchrome1, isolated from a cosmopolitan green alga.</title>
        <authorList>
            <person name="Suzuki S."/>
            <person name="Kawachi M."/>
        </authorList>
    </citation>
    <scope>NUCLEOTIDE SEQUENCE</scope>
    <source>
        <strain evidence="2">NIES 2893</strain>
    </source>
</reference>
<accession>A0A830HM04</accession>
<dbReference type="PANTHER" id="PTHR47121">
    <property type="entry name" value="THYLAKOID LUMENAL PROTEIN TL20.3, CHLOROPLASTIC"/>
    <property type="match status" value="1"/>
</dbReference>
<dbReference type="Pfam" id="PF00805">
    <property type="entry name" value="Pentapeptide"/>
    <property type="match status" value="2"/>
</dbReference>
<evidence type="ECO:0000313" key="2">
    <source>
        <dbReference type="EMBL" id="GHP07703.1"/>
    </source>
</evidence>
<dbReference type="SUPFAM" id="SSF141571">
    <property type="entry name" value="Pentapeptide repeat-like"/>
    <property type="match status" value="1"/>
</dbReference>
<feature type="region of interest" description="Disordered" evidence="1">
    <location>
        <begin position="1"/>
        <end position="38"/>
    </location>
</feature>
<dbReference type="Gene3D" id="2.160.20.80">
    <property type="entry name" value="E3 ubiquitin-protein ligase SopA"/>
    <property type="match status" value="1"/>
</dbReference>
<dbReference type="AlphaFoldDB" id="A0A830HM04"/>
<dbReference type="InterPro" id="IPR053285">
    <property type="entry name" value="Thylakoid_lumenal_pentapeptide"/>
</dbReference>
<dbReference type="PANTHER" id="PTHR47121:SF2">
    <property type="entry name" value="THYLAKOID LUMENAL PROTEIN TL20.3, CHLOROPLASTIC"/>
    <property type="match status" value="1"/>
</dbReference>
<organism evidence="2 3">
    <name type="scientific">Pycnococcus provasolii</name>
    <dbReference type="NCBI Taxonomy" id="41880"/>
    <lineage>
        <taxon>Eukaryota</taxon>
        <taxon>Viridiplantae</taxon>
        <taxon>Chlorophyta</taxon>
        <taxon>Pseudoscourfieldiophyceae</taxon>
        <taxon>Pseudoscourfieldiales</taxon>
        <taxon>Pycnococcaceae</taxon>
        <taxon>Pycnococcus</taxon>
    </lineage>
</organism>
<proteinExistence type="predicted"/>
<dbReference type="Proteomes" id="UP000660262">
    <property type="component" value="Unassembled WGS sequence"/>
</dbReference>
<dbReference type="InterPro" id="IPR001646">
    <property type="entry name" value="5peptide_repeat"/>
</dbReference>
<comment type="caution">
    <text evidence="2">The sequence shown here is derived from an EMBL/GenBank/DDBJ whole genome shotgun (WGS) entry which is preliminary data.</text>
</comment>
<sequence>MSLLTHSSVAPVQSPLKSSSFSRRTHAKTALPTPPSVRQVAGSTAAAIAIAITINATPAVALGVDGELNNREADTYGEFGKGTMKQYGSADKSTDPRLKENFDNQDLQRSNFTAADVRGASFKNANLRGAYLMKIIASKCNFSGANLADTLMDRGVYVDADFSQAILTRAVATTSDFSGANIEGADFSDALLDRTEYKKLCDNPTATGTNKITGVSTRTSLGCGNKRQTGYPSRYMNDETASDPRKAPPTFDPKSFDSKAGGF</sequence>
<name>A0A830HM04_9CHLO</name>
<evidence type="ECO:0000313" key="3">
    <source>
        <dbReference type="Proteomes" id="UP000660262"/>
    </source>
</evidence>
<dbReference type="EMBL" id="BNJQ01000017">
    <property type="protein sequence ID" value="GHP07703.1"/>
    <property type="molecule type" value="Genomic_DNA"/>
</dbReference>
<dbReference type="OrthoDB" id="9989223at2759"/>
<keyword evidence="3" id="KW-1185">Reference proteome</keyword>
<evidence type="ECO:0000256" key="1">
    <source>
        <dbReference type="SAM" id="MobiDB-lite"/>
    </source>
</evidence>
<feature type="region of interest" description="Disordered" evidence="1">
    <location>
        <begin position="223"/>
        <end position="263"/>
    </location>
</feature>